<dbReference type="InterPro" id="IPR002353">
    <property type="entry name" value="AntifreezeII"/>
</dbReference>
<dbReference type="SUPFAM" id="SSF56436">
    <property type="entry name" value="C-type lectin-like"/>
    <property type="match status" value="1"/>
</dbReference>
<dbReference type="Pfam" id="PF00059">
    <property type="entry name" value="Lectin_C"/>
    <property type="match status" value="1"/>
</dbReference>
<sequence length="173" mass="19405">MAANGPLIVFLCLTGALLTPGAVARPPYREFDCPGDWSLFGTRCFRFFEAEKTWTMAEKSCNNLGGHLASIHTSWENNFISGLIDGPAWLGGHDMDQEGVWMWTDGSPWDYTNWWHGEPNNYGGIEDSLEINAHGHANTFWNDNLSAKKKGYICAQDALIRDPWDPITIGIPW</sequence>
<keyword evidence="1" id="KW-0732">Signal</keyword>
<dbReference type="PANTHER" id="PTHR22803">
    <property type="entry name" value="MANNOSE, PHOSPHOLIPASE, LECTIN RECEPTOR RELATED"/>
    <property type="match status" value="1"/>
</dbReference>
<organism evidence="3 4">
    <name type="scientific">Neogobius melanostomus</name>
    <name type="common">round goby</name>
    <dbReference type="NCBI Taxonomy" id="47308"/>
    <lineage>
        <taxon>Eukaryota</taxon>
        <taxon>Metazoa</taxon>
        <taxon>Chordata</taxon>
        <taxon>Craniata</taxon>
        <taxon>Vertebrata</taxon>
        <taxon>Euteleostomi</taxon>
        <taxon>Actinopterygii</taxon>
        <taxon>Neopterygii</taxon>
        <taxon>Teleostei</taxon>
        <taxon>Neoteleostei</taxon>
        <taxon>Acanthomorphata</taxon>
        <taxon>Gobiaria</taxon>
        <taxon>Gobiiformes</taxon>
        <taxon>Gobioidei</taxon>
        <taxon>Gobiidae</taxon>
        <taxon>Benthophilinae</taxon>
        <taxon>Neogobiini</taxon>
        <taxon>Neogobius</taxon>
    </lineage>
</organism>
<name>A0A8C6SR70_9GOBI</name>
<feature type="signal peptide" evidence="1">
    <location>
        <begin position="1"/>
        <end position="24"/>
    </location>
</feature>
<dbReference type="Gene3D" id="3.10.100.10">
    <property type="entry name" value="Mannose-Binding Protein A, subunit A"/>
    <property type="match status" value="1"/>
</dbReference>
<dbReference type="InterPro" id="IPR016186">
    <property type="entry name" value="C-type_lectin-like/link_sf"/>
</dbReference>
<dbReference type="Proteomes" id="UP000694523">
    <property type="component" value="Unplaced"/>
</dbReference>
<reference evidence="3" key="2">
    <citation type="submission" date="2025-09" db="UniProtKB">
        <authorList>
            <consortium name="Ensembl"/>
        </authorList>
    </citation>
    <scope>IDENTIFICATION</scope>
</reference>
<dbReference type="InterPro" id="IPR016187">
    <property type="entry name" value="CTDL_fold"/>
</dbReference>
<evidence type="ECO:0000313" key="3">
    <source>
        <dbReference type="Ensembl" id="ENSNMLP00000010439.1"/>
    </source>
</evidence>
<accession>A0A8C6SR70</accession>
<dbReference type="PROSITE" id="PS50041">
    <property type="entry name" value="C_TYPE_LECTIN_2"/>
    <property type="match status" value="1"/>
</dbReference>
<dbReference type="Ensembl" id="ENSNMLT00000011806.1">
    <property type="protein sequence ID" value="ENSNMLP00000010439.1"/>
    <property type="gene ID" value="ENSNMLG00000007184.1"/>
</dbReference>
<feature type="domain" description="C-type lectin" evidence="2">
    <location>
        <begin position="40"/>
        <end position="155"/>
    </location>
</feature>
<keyword evidence="4" id="KW-1185">Reference proteome</keyword>
<proteinExistence type="predicted"/>
<evidence type="ECO:0000256" key="1">
    <source>
        <dbReference type="SAM" id="SignalP"/>
    </source>
</evidence>
<protein>
    <recommendedName>
        <fullName evidence="2">C-type lectin domain-containing protein</fullName>
    </recommendedName>
</protein>
<evidence type="ECO:0000313" key="4">
    <source>
        <dbReference type="Proteomes" id="UP000694523"/>
    </source>
</evidence>
<dbReference type="InterPro" id="IPR001304">
    <property type="entry name" value="C-type_lectin-like"/>
</dbReference>
<dbReference type="SMART" id="SM00034">
    <property type="entry name" value="CLECT"/>
    <property type="match status" value="1"/>
</dbReference>
<dbReference type="InterPro" id="IPR050111">
    <property type="entry name" value="C-type_lectin/snaclec_domain"/>
</dbReference>
<reference evidence="3" key="1">
    <citation type="submission" date="2025-08" db="UniProtKB">
        <authorList>
            <consortium name="Ensembl"/>
        </authorList>
    </citation>
    <scope>IDENTIFICATION</scope>
</reference>
<dbReference type="AlphaFoldDB" id="A0A8C6SR70"/>
<feature type="chain" id="PRO_5034211398" description="C-type lectin domain-containing protein" evidence="1">
    <location>
        <begin position="25"/>
        <end position="173"/>
    </location>
</feature>
<evidence type="ECO:0000259" key="2">
    <source>
        <dbReference type="PROSITE" id="PS50041"/>
    </source>
</evidence>
<dbReference type="PRINTS" id="PR00356">
    <property type="entry name" value="ANTIFREEZEII"/>
</dbReference>